<comment type="caution">
    <text evidence="3">The sequence shown here is derived from an EMBL/GenBank/DDBJ whole genome shotgun (WGS) entry which is preliminary data.</text>
</comment>
<dbReference type="InterPro" id="IPR001638">
    <property type="entry name" value="Solute-binding_3/MltF_N"/>
</dbReference>
<dbReference type="HOGENOM" id="CLU_064076_1_2_5"/>
<dbReference type="AlphaFoldDB" id="K0Q2B0"/>
<organism evidence="3 4">
    <name type="scientific">Rhizobium mesoamericanum STM3625</name>
    <dbReference type="NCBI Taxonomy" id="1211777"/>
    <lineage>
        <taxon>Bacteria</taxon>
        <taxon>Pseudomonadati</taxon>
        <taxon>Pseudomonadota</taxon>
        <taxon>Alphaproteobacteria</taxon>
        <taxon>Hyphomicrobiales</taxon>
        <taxon>Rhizobiaceae</taxon>
        <taxon>Rhizobium/Agrobacterium group</taxon>
        <taxon>Rhizobium</taxon>
    </lineage>
</organism>
<feature type="signal peptide" evidence="1">
    <location>
        <begin position="1"/>
        <end position="29"/>
    </location>
</feature>
<keyword evidence="1" id="KW-0732">Signal</keyword>
<feature type="chain" id="PRO_5003835769" evidence="1">
    <location>
        <begin position="30"/>
        <end position="248"/>
    </location>
</feature>
<dbReference type="PANTHER" id="PTHR38834">
    <property type="entry name" value="PERIPLASMIC SUBSTRATE BINDING PROTEIN FAMILY 3"/>
    <property type="match status" value="1"/>
</dbReference>
<proteinExistence type="predicted"/>
<keyword evidence="4" id="KW-1185">Reference proteome</keyword>
<dbReference type="EMBL" id="CANI01000025">
    <property type="protein sequence ID" value="CCM76614.1"/>
    <property type="molecule type" value="Genomic_DNA"/>
</dbReference>
<reference evidence="3 4" key="1">
    <citation type="journal article" date="2013" name="Genome Announc.">
        <title>Draft Genome Sequence of Rhizobium mesoamericanum STM3625, a Nitrogen-Fixing Symbiont of Mimosa pudica Isolated in French Guiana (South America).</title>
        <authorList>
            <person name="Moulin L."/>
            <person name="Mornico D."/>
            <person name="Melkonian R."/>
            <person name="Klonowska A."/>
        </authorList>
    </citation>
    <scope>NUCLEOTIDE SEQUENCE [LARGE SCALE GENOMIC DNA]</scope>
    <source>
        <strain evidence="3 4">STM3625</strain>
    </source>
</reference>
<dbReference type="eggNOG" id="COG0834">
    <property type="taxonomic scope" value="Bacteria"/>
</dbReference>
<evidence type="ECO:0000259" key="2">
    <source>
        <dbReference type="SMART" id="SM00062"/>
    </source>
</evidence>
<gene>
    <name evidence="3" type="ORF">BN77_3637</name>
</gene>
<evidence type="ECO:0000313" key="4">
    <source>
        <dbReference type="Proteomes" id="UP000009319"/>
    </source>
</evidence>
<dbReference type="PANTHER" id="PTHR38834:SF3">
    <property type="entry name" value="SOLUTE-BINDING PROTEIN FAMILY 3_N-TERMINAL DOMAIN-CONTAINING PROTEIN"/>
    <property type="match status" value="1"/>
</dbReference>
<dbReference type="STRING" id="1211777.BN77_3637"/>
<dbReference type="SUPFAM" id="SSF53850">
    <property type="entry name" value="Periplasmic binding protein-like II"/>
    <property type="match status" value="1"/>
</dbReference>
<sequence length="248" mass="27420">MNTGKKVNTMKRLLLSILFGLAASTNALAAAVTLATEEYPPFSYRDGKAIKGASVEQVEKVMKDAGIEYKIEMMPWARAYALAQNTPLGCVFTTAHNAKRDPLFKWVEPLLVDRNILITKRGSGVAAKDLEEARKYTVGTQREDYTEMTLKENGFTKLDIATDFNATLRKLLNGRIEMMPISEIYFGKLKTEQPLEMVTVLSTQAMGIACEKDFPSDMLAKMQAALNKLIADGTQKAIFTKYGLGSAD</sequence>
<dbReference type="SMART" id="SM00062">
    <property type="entry name" value="PBPb"/>
    <property type="match status" value="1"/>
</dbReference>
<feature type="domain" description="Solute-binding protein family 3/N-terminal" evidence="2">
    <location>
        <begin position="31"/>
        <end position="246"/>
    </location>
</feature>
<evidence type="ECO:0000313" key="3">
    <source>
        <dbReference type="EMBL" id="CCM76614.1"/>
    </source>
</evidence>
<evidence type="ECO:0000256" key="1">
    <source>
        <dbReference type="SAM" id="SignalP"/>
    </source>
</evidence>
<name>K0Q2B0_9HYPH</name>
<dbReference type="Proteomes" id="UP000009319">
    <property type="component" value="Unassembled WGS sequence"/>
</dbReference>
<dbReference type="Gene3D" id="3.40.190.10">
    <property type="entry name" value="Periplasmic binding protein-like II"/>
    <property type="match status" value="2"/>
</dbReference>
<accession>K0Q2B0</accession>
<dbReference type="Pfam" id="PF00497">
    <property type="entry name" value="SBP_bac_3"/>
    <property type="match status" value="1"/>
</dbReference>
<protein>
    <submittedName>
        <fullName evidence="3">Putative solute-binding component of ABC transporter</fullName>
    </submittedName>
</protein>